<dbReference type="EMBL" id="AHZP02001657">
    <property type="protein sequence ID" value="KYK66576.1"/>
    <property type="molecule type" value="Genomic_DNA"/>
</dbReference>
<feature type="non-terminal residue" evidence="2">
    <location>
        <position position="91"/>
    </location>
</feature>
<name>A0A151HB56_TOXGO</name>
<sequence>MKKMTMKTAKKKTMKSTGKERMKKLERKKDKKRKRAAASRLGVACVLLSPLLRELRERTSPLQTRKHLQKKRESQPAKAQKKHKKIDSRML</sequence>
<dbReference type="AlphaFoldDB" id="A0A151HB56"/>
<feature type="compositionally biased region" description="Basic residues" evidence="1">
    <location>
        <begin position="21"/>
        <end position="37"/>
    </location>
</feature>
<feature type="region of interest" description="Disordered" evidence="1">
    <location>
        <begin position="1"/>
        <end position="39"/>
    </location>
</feature>
<evidence type="ECO:0000313" key="3">
    <source>
        <dbReference type="Proteomes" id="UP000075225"/>
    </source>
</evidence>
<reference evidence="3" key="1">
    <citation type="submission" date="2016-03" db="EMBL/GenBank/DDBJ databases">
        <authorList>
            <person name="Sibley D."/>
            <person name="Venepally P."/>
            <person name="Karamycheva S."/>
            <person name="Hadjithomas M."/>
            <person name="Khan A."/>
            <person name="Brunk B."/>
            <person name="Roos D."/>
            <person name="Caler E."/>
            <person name="Lorenzi H."/>
        </authorList>
    </citation>
    <scope>NUCLEOTIDE SEQUENCE [LARGE SCALE GENOMIC DNA]</scope>
    <source>
        <strain evidence="3">TgCatPRC2</strain>
    </source>
</reference>
<dbReference type="Proteomes" id="UP000075225">
    <property type="component" value="Unassembled WGS sequence"/>
</dbReference>
<comment type="caution">
    <text evidence="2">The sequence shown here is derived from an EMBL/GenBank/DDBJ whole genome shotgun (WGS) entry which is preliminary data.</text>
</comment>
<gene>
    <name evidence="2" type="ORF">TGPRC2_425470</name>
</gene>
<feature type="compositionally biased region" description="Basic residues" evidence="1">
    <location>
        <begin position="79"/>
        <end position="91"/>
    </location>
</feature>
<evidence type="ECO:0000256" key="1">
    <source>
        <dbReference type="SAM" id="MobiDB-lite"/>
    </source>
</evidence>
<organism evidence="2 3">
    <name type="scientific">Toxoplasma gondii TgCatPRC2</name>
    <dbReference type="NCBI Taxonomy" id="1130821"/>
    <lineage>
        <taxon>Eukaryota</taxon>
        <taxon>Sar</taxon>
        <taxon>Alveolata</taxon>
        <taxon>Apicomplexa</taxon>
        <taxon>Conoidasida</taxon>
        <taxon>Coccidia</taxon>
        <taxon>Eucoccidiorida</taxon>
        <taxon>Eimeriorina</taxon>
        <taxon>Sarcocystidae</taxon>
        <taxon>Toxoplasma</taxon>
    </lineage>
</organism>
<dbReference type="VEuPathDB" id="ToxoDB:TGPRC2_425470"/>
<feature type="compositionally biased region" description="Basic residues" evidence="1">
    <location>
        <begin position="1"/>
        <end position="14"/>
    </location>
</feature>
<accession>A0A151HB56</accession>
<evidence type="ECO:0000313" key="2">
    <source>
        <dbReference type="EMBL" id="KYK66576.1"/>
    </source>
</evidence>
<proteinExistence type="predicted"/>
<protein>
    <submittedName>
        <fullName evidence="2">Uncharacterized protein</fullName>
    </submittedName>
</protein>
<feature type="region of interest" description="Disordered" evidence="1">
    <location>
        <begin position="57"/>
        <end position="91"/>
    </location>
</feature>